<keyword evidence="2" id="KW-1185">Reference proteome</keyword>
<name>A0A195CXM0_9HYME</name>
<gene>
    <name evidence="1" type="ORF">ALC62_03690</name>
</gene>
<organism evidence="1 2">
    <name type="scientific">Cyphomyrmex costatus</name>
    <dbReference type="NCBI Taxonomy" id="456900"/>
    <lineage>
        <taxon>Eukaryota</taxon>
        <taxon>Metazoa</taxon>
        <taxon>Ecdysozoa</taxon>
        <taxon>Arthropoda</taxon>
        <taxon>Hexapoda</taxon>
        <taxon>Insecta</taxon>
        <taxon>Pterygota</taxon>
        <taxon>Neoptera</taxon>
        <taxon>Endopterygota</taxon>
        <taxon>Hymenoptera</taxon>
        <taxon>Apocrita</taxon>
        <taxon>Aculeata</taxon>
        <taxon>Formicoidea</taxon>
        <taxon>Formicidae</taxon>
        <taxon>Myrmicinae</taxon>
        <taxon>Cyphomyrmex</taxon>
    </lineage>
</organism>
<evidence type="ECO:0000313" key="1">
    <source>
        <dbReference type="EMBL" id="KYN05405.1"/>
    </source>
</evidence>
<evidence type="ECO:0000313" key="2">
    <source>
        <dbReference type="Proteomes" id="UP000078542"/>
    </source>
</evidence>
<accession>A0A195CXM0</accession>
<reference evidence="1 2" key="1">
    <citation type="submission" date="2016-03" db="EMBL/GenBank/DDBJ databases">
        <title>Cyphomyrmex costatus WGS genome.</title>
        <authorList>
            <person name="Nygaard S."/>
            <person name="Hu H."/>
            <person name="Boomsma J."/>
            <person name="Zhang G."/>
        </authorList>
    </citation>
    <scope>NUCLEOTIDE SEQUENCE [LARGE SCALE GENOMIC DNA]</scope>
    <source>
        <strain evidence="1">MS0001</strain>
        <tissue evidence="1">Whole body</tissue>
    </source>
</reference>
<sequence>MNNLSRKETEYNMIAFICYRDRTIRRGNARHHCVRAKDEEGGTPFDAHPVVFVAKQSSRACASDEEIFKKN</sequence>
<dbReference type="AlphaFoldDB" id="A0A195CXM0"/>
<dbReference type="Proteomes" id="UP000078542">
    <property type="component" value="Unassembled WGS sequence"/>
</dbReference>
<proteinExistence type="predicted"/>
<protein>
    <submittedName>
        <fullName evidence="1">Uncharacterized protein</fullName>
    </submittedName>
</protein>
<dbReference type="EMBL" id="KQ977141">
    <property type="protein sequence ID" value="KYN05405.1"/>
    <property type="molecule type" value="Genomic_DNA"/>
</dbReference>